<dbReference type="GO" id="GO:0016020">
    <property type="term" value="C:membrane"/>
    <property type="evidence" value="ECO:0007669"/>
    <property type="project" value="InterPro"/>
</dbReference>
<name>A0AAV5TKK9_9BILA</name>
<evidence type="ECO:0000313" key="4">
    <source>
        <dbReference type="Proteomes" id="UP001432027"/>
    </source>
</evidence>
<feature type="transmembrane region" description="Helical" evidence="2">
    <location>
        <begin position="75"/>
        <end position="102"/>
    </location>
</feature>
<evidence type="ECO:0000313" key="3">
    <source>
        <dbReference type="EMBL" id="GMS94849.1"/>
    </source>
</evidence>
<dbReference type="AlphaFoldDB" id="A0AAV5TKK9"/>
<evidence type="ECO:0000256" key="1">
    <source>
        <dbReference type="ARBA" id="ARBA00006803"/>
    </source>
</evidence>
<feature type="transmembrane region" description="Helical" evidence="2">
    <location>
        <begin position="108"/>
        <end position="126"/>
    </location>
</feature>
<dbReference type="InterPro" id="IPR052860">
    <property type="entry name" value="NRL-GPCR1"/>
</dbReference>
<protein>
    <recommendedName>
        <fullName evidence="5">G protein-coupled receptor</fullName>
    </recommendedName>
</protein>
<feature type="transmembrane region" description="Helical" evidence="2">
    <location>
        <begin position="33"/>
        <end position="54"/>
    </location>
</feature>
<comment type="similarity">
    <text evidence="1">Belongs to the nematode receptor-like protein sre family.</text>
</comment>
<dbReference type="GO" id="GO:0007606">
    <property type="term" value="P:sensory perception of chemical stimulus"/>
    <property type="evidence" value="ECO:0007669"/>
    <property type="project" value="InterPro"/>
</dbReference>
<evidence type="ECO:0000256" key="2">
    <source>
        <dbReference type="SAM" id="Phobius"/>
    </source>
</evidence>
<sequence>LLLVVFHISIGTFSRLALIYHQLFSEDVHNNLLTIVSISRAFFFTFSMLLPLTVSVERFLATKWWEWYERQNRSTLAVFLACFLIIETGAIIPSFCVVFEVYSLPVQMTLFSVYLSTGTVTFFYLLNRNKASQLSLTARRITTRYTVAKHYQIKENLLVFGMLRKIAVPAVVWAIPAFVFFSVYLAIPIGVCDFIKLFSVALFDFHVS</sequence>
<keyword evidence="2" id="KW-0472">Membrane</keyword>
<keyword evidence="2" id="KW-0812">Transmembrane</keyword>
<comment type="caution">
    <text evidence="3">The sequence shown here is derived from an EMBL/GenBank/DDBJ whole genome shotgun (WGS) entry which is preliminary data.</text>
</comment>
<dbReference type="PANTHER" id="PTHR47521">
    <property type="entry name" value="SERPENTINE RECEPTOR, CLASS E (EPSILON)-RELATED"/>
    <property type="match status" value="1"/>
</dbReference>
<accession>A0AAV5TKK9</accession>
<gene>
    <name evidence="3" type="ORF">PENTCL1PPCAC_17024</name>
</gene>
<proteinExistence type="inferred from homology"/>
<dbReference type="EMBL" id="BTSX01000004">
    <property type="protein sequence ID" value="GMS94849.1"/>
    <property type="molecule type" value="Genomic_DNA"/>
</dbReference>
<dbReference type="PANTHER" id="PTHR47521:SF7">
    <property type="entry name" value="SERPENTINE RECEPTOR CLASS EPSILON-6"/>
    <property type="match status" value="1"/>
</dbReference>
<evidence type="ECO:0008006" key="5">
    <source>
        <dbReference type="Google" id="ProtNLM"/>
    </source>
</evidence>
<organism evidence="3 4">
    <name type="scientific">Pristionchus entomophagus</name>
    <dbReference type="NCBI Taxonomy" id="358040"/>
    <lineage>
        <taxon>Eukaryota</taxon>
        <taxon>Metazoa</taxon>
        <taxon>Ecdysozoa</taxon>
        <taxon>Nematoda</taxon>
        <taxon>Chromadorea</taxon>
        <taxon>Rhabditida</taxon>
        <taxon>Rhabditina</taxon>
        <taxon>Diplogasteromorpha</taxon>
        <taxon>Diplogasteroidea</taxon>
        <taxon>Neodiplogasteridae</taxon>
        <taxon>Pristionchus</taxon>
    </lineage>
</organism>
<feature type="transmembrane region" description="Helical" evidence="2">
    <location>
        <begin position="166"/>
        <end position="187"/>
    </location>
</feature>
<dbReference type="Pfam" id="PF03125">
    <property type="entry name" value="Sre"/>
    <property type="match status" value="1"/>
</dbReference>
<keyword evidence="4" id="KW-1185">Reference proteome</keyword>
<reference evidence="3" key="1">
    <citation type="submission" date="2023-10" db="EMBL/GenBank/DDBJ databases">
        <title>Genome assembly of Pristionchus species.</title>
        <authorList>
            <person name="Yoshida K."/>
            <person name="Sommer R.J."/>
        </authorList>
    </citation>
    <scope>NUCLEOTIDE SEQUENCE</scope>
    <source>
        <strain evidence="3">RS0144</strain>
    </source>
</reference>
<feature type="non-terminal residue" evidence="3">
    <location>
        <position position="1"/>
    </location>
</feature>
<dbReference type="InterPro" id="IPR004151">
    <property type="entry name" value="7TM_GPCR_serpentine_rcpt_Sre"/>
</dbReference>
<keyword evidence="2" id="KW-1133">Transmembrane helix</keyword>
<feature type="non-terminal residue" evidence="3">
    <location>
        <position position="208"/>
    </location>
</feature>
<dbReference type="Proteomes" id="UP001432027">
    <property type="component" value="Unassembled WGS sequence"/>
</dbReference>